<dbReference type="AlphaFoldDB" id="A0A511DIP0"/>
<dbReference type="RefSeq" id="WP_147108970.1">
    <property type="nucleotide sequence ID" value="NZ_BJVJ01000031.1"/>
</dbReference>
<protein>
    <submittedName>
        <fullName evidence="1">Uncharacterized protein</fullName>
    </submittedName>
</protein>
<dbReference type="OrthoDB" id="4337871at2"/>
<reference evidence="1 2" key="1">
    <citation type="submission" date="2019-07" db="EMBL/GenBank/DDBJ databases">
        <title>Whole genome shotgun sequence of Pseudonocardia sulfidoxydans NBRC 16205.</title>
        <authorList>
            <person name="Hosoyama A."/>
            <person name="Uohara A."/>
            <person name="Ohji S."/>
            <person name="Ichikawa N."/>
        </authorList>
    </citation>
    <scope>NUCLEOTIDE SEQUENCE [LARGE SCALE GENOMIC DNA]</scope>
    <source>
        <strain evidence="1 2">NBRC 16205</strain>
    </source>
</reference>
<proteinExistence type="predicted"/>
<evidence type="ECO:0000313" key="1">
    <source>
        <dbReference type="EMBL" id="GEL24317.1"/>
    </source>
</evidence>
<evidence type="ECO:0000313" key="2">
    <source>
        <dbReference type="Proteomes" id="UP000321685"/>
    </source>
</evidence>
<sequence>MPSQNDASVKLIYAVDENQFFAVDDVALDAPFDVIMNVEIGEELNRHVTRSTARIGIRNLTQSKTVATLQQTDTLNPAAAPFLAELRFSVAPGWGVNAAAGDVLQVVASYKVEAGVDSDVSYSESQRFIVS</sequence>
<accession>A0A511DIP0</accession>
<dbReference type="Proteomes" id="UP000321685">
    <property type="component" value="Unassembled WGS sequence"/>
</dbReference>
<keyword evidence="2" id="KW-1185">Reference proteome</keyword>
<gene>
    <name evidence="1" type="ORF">PSU4_32710</name>
</gene>
<organism evidence="1 2">
    <name type="scientific">Pseudonocardia sulfidoxydans NBRC 16205</name>
    <dbReference type="NCBI Taxonomy" id="1223511"/>
    <lineage>
        <taxon>Bacteria</taxon>
        <taxon>Bacillati</taxon>
        <taxon>Actinomycetota</taxon>
        <taxon>Actinomycetes</taxon>
        <taxon>Pseudonocardiales</taxon>
        <taxon>Pseudonocardiaceae</taxon>
        <taxon>Pseudonocardia</taxon>
    </lineage>
</organism>
<name>A0A511DIP0_9PSEU</name>
<dbReference type="EMBL" id="BJVJ01000031">
    <property type="protein sequence ID" value="GEL24317.1"/>
    <property type="molecule type" value="Genomic_DNA"/>
</dbReference>
<comment type="caution">
    <text evidence="1">The sequence shown here is derived from an EMBL/GenBank/DDBJ whole genome shotgun (WGS) entry which is preliminary data.</text>
</comment>